<dbReference type="RefSeq" id="WP_106204298.1">
    <property type="nucleotide sequence ID" value="NZ_PVTD01000002.1"/>
</dbReference>
<name>A0A2T0RW57_9RHOB</name>
<dbReference type="EMBL" id="PVTD01000002">
    <property type="protein sequence ID" value="PRY25404.1"/>
    <property type="molecule type" value="Genomic_DNA"/>
</dbReference>
<dbReference type="PIRSF" id="PIRSF012608">
    <property type="entry name" value="UCP012608"/>
    <property type="match status" value="1"/>
</dbReference>
<comment type="caution">
    <text evidence="1">The sequence shown here is derived from an EMBL/GenBank/DDBJ whole genome shotgun (WGS) entry which is preliminary data.</text>
</comment>
<dbReference type="AlphaFoldDB" id="A0A2T0RW57"/>
<evidence type="ECO:0000313" key="2">
    <source>
        <dbReference type="Proteomes" id="UP000239480"/>
    </source>
</evidence>
<dbReference type="OrthoDB" id="7666987at2"/>
<gene>
    <name evidence="1" type="ORF">CLV78_102582</name>
</gene>
<organism evidence="1 2">
    <name type="scientific">Aliiruegeria haliotis</name>
    <dbReference type="NCBI Taxonomy" id="1280846"/>
    <lineage>
        <taxon>Bacteria</taxon>
        <taxon>Pseudomonadati</taxon>
        <taxon>Pseudomonadota</taxon>
        <taxon>Alphaproteobacteria</taxon>
        <taxon>Rhodobacterales</taxon>
        <taxon>Roseobacteraceae</taxon>
        <taxon>Aliiruegeria</taxon>
    </lineage>
</organism>
<sequence>MTPADAVRASFAEQAPTLERLGSPFMGRLMRLLAERLAPGTPISDKVLAWKGDPRAAADNVSLRLAGGLHALVISNTEPELASAYPPNDVSDDVLWSAIDSAFRRHSDTLSPWLDRPPQTNEVRRAAALIPALHLLARETGKPLAVWEVGCSAGLALRMDRFHLSAGSTSYGPGESAVRLRPDWTGAPPAPSRIEIVDRQGVDLSPLDPADPEHRLRLLSYLWPDQPDRRALTKAAISVALETPARIQKADALDWLARTLPTRREGVATLLFHTVAWQYLPPKARARGEAMIAAEGARATPDSPLARLSLEGDGEPQAALTLQVWPGGRCRHLGRADFHGRTVEWGSSKS</sequence>
<protein>
    <recommendedName>
        <fullName evidence="3">DUF2332 family protein</fullName>
    </recommendedName>
</protein>
<evidence type="ECO:0008006" key="3">
    <source>
        <dbReference type="Google" id="ProtNLM"/>
    </source>
</evidence>
<reference evidence="1 2" key="1">
    <citation type="submission" date="2018-03" db="EMBL/GenBank/DDBJ databases">
        <title>Genomic Encyclopedia of Archaeal and Bacterial Type Strains, Phase II (KMG-II): from individual species to whole genera.</title>
        <authorList>
            <person name="Goeker M."/>
        </authorList>
    </citation>
    <scope>NUCLEOTIDE SEQUENCE [LARGE SCALE GENOMIC DNA]</scope>
    <source>
        <strain evidence="1 2">DSM 29328</strain>
    </source>
</reference>
<dbReference type="Proteomes" id="UP000239480">
    <property type="component" value="Unassembled WGS sequence"/>
</dbReference>
<accession>A0A2T0RW57</accession>
<proteinExistence type="predicted"/>
<evidence type="ECO:0000313" key="1">
    <source>
        <dbReference type="EMBL" id="PRY25404.1"/>
    </source>
</evidence>
<keyword evidence="2" id="KW-1185">Reference proteome</keyword>
<dbReference type="InterPro" id="IPR011200">
    <property type="entry name" value="UCP012608"/>
</dbReference>
<dbReference type="Pfam" id="PF10094">
    <property type="entry name" value="DUF2332"/>
    <property type="match status" value="1"/>
</dbReference>